<evidence type="ECO:0000313" key="4">
    <source>
        <dbReference type="Proteomes" id="UP001497516"/>
    </source>
</evidence>
<evidence type="ECO:0000256" key="1">
    <source>
        <dbReference type="SAM" id="MobiDB-lite"/>
    </source>
</evidence>
<feature type="compositionally biased region" description="Polar residues" evidence="1">
    <location>
        <begin position="23"/>
        <end position="35"/>
    </location>
</feature>
<evidence type="ECO:0008006" key="5">
    <source>
        <dbReference type="Google" id="ProtNLM"/>
    </source>
</evidence>
<keyword evidence="4" id="KW-1185">Reference proteome</keyword>
<protein>
    <recommendedName>
        <fullName evidence="5">Transmembrane protein</fullName>
    </recommendedName>
</protein>
<dbReference type="AlphaFoldDB" id="A0AAV2CCG5"/>
<reference evidence="3 4" key="1">
    <citation type="submission" date="2024-04" db="EMBL/GenBank/DDBJ databases">
        <authorList>
            <person name="Fracassetti M."/>
        </authorList>
    </citation>
    <scope>NUCLEOTIDE SEQUENCE [LARGE SCALE GENOMIC DNA]</scope>
</reference>
<dbReference type="Proteomes" id="UP001497516">
    <property type="component" value="Chromosome 1"/>
</dbReference>
<dbReference type="PANTHER" id="PTHR37196">
    <property type="entry name" value="TRANSMEMBRANE PROTEIN"/>
    <property type="match status" value="1"/>
</dbReference>
<feature type="transmembrane region" description="Helical" evidence="2">
    <location>
        <begin position="83"/>
        <end position="104"/>
    </location>
</feature>
<accession>A0AAV2CCG5</accession>
<evidence type="ECO:0000313" key="3">
    <source>
        <dbReference type="EMBL" id="CAL1354189.1"/>
    </source>
</evidence>
<dbReference type="PANTHER" id="PTHR37196:SF2">
    <property type="entry name" value="TRANSMEMBRANE PROTEIN"/>
    <property type="match status" value="1"/>
</dbReference>
<organism evidence="3 4">
    <name type="scientific">Linum trigynum</name>
    <dbReference type="NCBI Taxonomy" id="586398"/>
    <lineage>
        <taxon>Eukaryota</taxon>
        <taxon>Viridiplantae</taxon>
        <taxon>Streptophyta</taxon>
        <taxon>Embryophyta</taxon>
        <taxon>Tracheophyta</taxon>
        <taxon>Spermatophyta</taxon>
        <taxon>Magnoliopsida</taxon>
        <taxon>eudicotyledons</taxon>
        <taxon>Gunneridae</taxon>
        <taxon>Pentapetalae</taxon>
        <taxon>rosids</taxon>
        <taxon>fabids</taxon>
        <taxon>Malpighiales</taxon>
        <taxon>Linaceae</taxon>
        <taxon>Linum</taxon>
    </lineage>
</organism>
<feature type="compositionally biased region" description="Low complexity" evidence="1">
    <location>
        <begin position="50"/>
        <end position="60"/>
    </location>
</feature>
<keyword evidence="2" id="KW-0812">Transmembrane</keyword>
<evidence type="ECO:0000256" key="2">
    <source>
        <dbReference type="SAM" id="Phobius"/>
    </source>
</evidence>
<proteinExistence type="predicted"/>
<dbReference type="EMBL" id="OZ034813">
    <property type="protein sequence ID" value="CAL1354189.1"/>
    <property type="molecule type" value="Genomic_DNA"/>
</dbReference>
<feature type="region of interest" description="Disordered" evidence="1">
    <location>
        <begin position="23"/>
        <end position="60"/>
    </location>
</feature>
<name>A0AAV2CCG5_9ROSI</name>
<gene>
    <name evidence="3" type="ORF">LTRI10_LOCUS2026</name>
</gene>
<keyword evidence="2" id="KW-1133">Transmembrane helix</keyword>
<keyword evidence="2" id="KW-0472">Membrane</keyword>
<sequence>MNCTSQLQSPFLSLAGPYSLPKHTNQPWNSPTLLSPSRPRKEVDGWNVRTTTTTTPTTTTRAMSSSSLDYLVLGVATAKRGDIAVLLPTGGLLLFFYVISNFVFPHFLMKYYESEAAKDEDNATIKTSSDDD</sequence>